<feature type="transmembrane region" description="Helical" evidence="2">
    <location>
        <begin position="12"/>
        <end position="32"/>
    </location>
</feature>
<dbReference type="Proteomes" id="UP000076798">
    <property type="component" value="Unassembled WGS sequence"/>
</dbReference>
<reference evidence="3 4" key="1">
    <citation type="journal article" date="2016" name="Mol. Biol. Evol.">
        <title>Comparative Genomics of Early-Diverging Mushroom-Forming Fungi Provides Insights into the Origins of Lignocellulose Decay Capabilities.</title>
        <authorList>
            <person name="Nagy L.G."/>
            <person name="Riley R."/>
            <person name="Tritt A."/>
            <person name="Adam C."/>
            <person name="Daum C."/>
            <person name="Floudas D."/>
            <person name="Sun H."/>
            <person name="Yadav J.S."/>
            <person name="Pangilinan J."/>
            <person name="Larsson K.H."/>
            <person name="Matsuura K."/>
            <person name="Barry K."/>
            <person name="Labutti K."/>
            <person name="Kuo R."/>
            <person name="Ohm R.A."/>
            <person name="Bhattacharya S.S."/>
            <person name="Shirouzu T."/>
            <person name="Yoshinaga Y."/>
            <person name="Martin F.M."/>
            <person name="Grigoriev I.V."/>
            <person name="Hibbett D.S."/>
        </authorList>
    </citation>
    <scope>NUCLEOTIDE SEQUENCE [LARGE SCALE GENOMIC DNA]</scope>
    <source>
        <strain evidence="3 4">HHB10207 ss-3</strain>
    </source>
</reference>
<evidence type="ECO:0000256" key="2">
    <source>
        <dbReference type="SAM" id="Phobius"/>
    </source>
</evidence>
<evidence type="ECO:0000313" key="4">
    <source>
        <dbReference type="Proteomes" id="UP000076798"/>
    </source>
</evidence>
<protein>
    <submittedName>
        <fullName evidence="3">Uncharacterized protein</fullName>
    </submittedName>
</protein>
<dbReference type="EMBL" id="KV428028">
    <property type="protein sequence ID" value="KZT40824.1"/>
    <property type="molecule type" value="Genomic_DNA"/>
</dbReference>
<keyword evidence="2" id="KW-0812">Transmembrane</keyword>
<gene>
    <name evidence="3" type="ORF">SISSUDRAFT_1060027</name>
</gene>
<name>A0A166FMV3_9AGAM</name>
<feature type="transmembrane region" description="Helical" evidence="2">
    <location>
        <begin position="61"/>
        <end position="82"/>
    </location>
</feature>
<dbReference type="AlphaFoldDB" id="A0A166FMV3"/>
<evidence type="ECO:0000313" key="3">
    <source>
        <dbReference type="EMBL" id="KZT40824.1"/>
    </source>
</evidence>
<feature type="transmembrane region" description="Helical" evidence="2">
    <location>
        <begin position="138"/>
        <end position="161"/>
    </location>
</feature>
<keyword evidence="2" id="KW-1133">Transmembrane helix</keyword>
<accession>A0A166FMV3</accession>
<proteinExistence type="predicted"/>
<sequence>MPPSVCRINIWCFTIIIPVRITLCLPLLILALEAFPVQPSSFSVDPQTQQPSLMPPHVHPAQALLLAFSSLAIAMSIIGFIMSCAMSKEGEPHSSEGEARWSLYIGTLSRVILAILGTAASVVAVVEKHEMIKHMETTIALSFVVTLMMYGGVFYRVYILASGKDDSDRPMPRPEPPRVRVQEILRDGTVIDVDHEKESNPSPDPSHSV</sequence>
<organism evidence="3 4">
    <name type="scientific">Sistotremastrum suecicum HHB10207 ss-3</name>
    <dbReference type="NCBI Taxonomy" id="1314776"/>
    <lineage>
        <taxon>Eukaryota</taxon>
        <taxon>Fungi</taxon>
        <taxon>Dikarya</taxon>
        <taxon>Basidiomycota</taxon>
        <taxon>Agaricomycotina</taxon>
        <taxon>Agaricomycetes</taxon>
        <taxon>Sistotremastrales</taxon>
        <taxon>Sistotremastraceae</taxon>
        <taxon>Sistotremastrum</taxon>
    </lineage>
</organism>
<feature type="region of interest" description="Disordered" evidence="1">
    <location>
        <begin position="190"/>
        <end position="209"/>
    </location>
</feature>
<evidence type="ECO:0000256" key="1">
    <source>
        <dbReference type="SAM" id="MobiDB-lite"/>
    </source>
</evidence>
<feature type="transmembrane region" description="Helical" evidence="2">
    <location>
        <begin position="103"/>
        <end position="126"/>
    </location>
</feature>
<keyword evidence="4" id="KW-1185">Reference proteome</keyword>
<keyword evidence="2" id="KW-0472">Membrane</keyword>